<accession>A0A1C3RJZ0</accession>
<keyword evidence="3" id="KW-1185">Reference proteome</keyword>
<name>A0A1C3RJZ0_9PROT</name>
<dbReference type="InterPro" id="IPR025991">
    <property type="entry name" value="Chemoreceptor_zinc-bind_dom"/>
</dbReference>
<protein>
    <recommendedName>
        <fullName evidence="1">Chemoreceptor zinc-binding domain-containing protein</fullName>
    </recommendedName>
</protein>
<feature type="domain" description="Chemoreceptor zinc-binding" evidence="1">
    <location>
        <begin position="16"/>
        <end position="80"/>
    </location>
</feature>
<proteinExistence type="predicted"/>
<organism evidence="2 3">
    <name type="scientific">Candidatus Terasakiella magnetica</name>
    <dbReference type="NCBI Taxonomy" id="1867952"/>
    <lineage>
        <taxon>Bacteria</taxon>
        <taxon>Pseudomonadati</taxon>
        <taxon>Pseudomonadota</taxon>
        <taxon>Alphaproteobacteria</taxon>
        <taxon>Rhodospirillales</taxon>
        <taxon>Terasakiellaceae</taxon>
        <taxon>Terasakiella</taxon>
    </lineage>
</organism>
<dbReference type="EMBL" id="FLYE01000045">
    <property type="protein sequence ID" value="SCA57586.1"/>
    <property type="molecule type" value="Genomic_DNA"/>
</dbReference>
<evidence type="ECO:0000259" key="1">
    <source>
        <dbReference type="Pfam" id="PF13682"/>
    </source>
</evidence>
<feature type="domain" description="Chemoreceptor zinc-binding" evidence="1">
    <location>
        <begin position="180"/>
        <end position="242"/>
    </location>
</feature>
<evidence type="ECO:0000313" key="2">
    <source>
        <dbReference type="EMBL" id="SCA57586.1"/>
    </source>
</evidence>
<dbReference type="Gene3D" id="1.20.120.30">
    <property type="entry name" value="Aspartate receptor, ligand-binding domain"/>
    <property type="match status" value="2"/>
</dbReference>
<sequence length="295" mass="33991">MALDITLDVNVARLAHVGWELELERLALGGSIASSSRIHANCDLGHWIYSSGLRKYGQFPEIWKLKEEHNNFHTIADEIIDLKLHGDKDRALAMINRLRASSRDVVYLLTTLELSVASNDYEGVIDQAKGAFNKFLGAEKEDEPFPMYLDRTKVPWYAFRKKKMAKLASVFDINAARLNHVIWVQNLGKGFQRNIKLKKIQHADECSLGVWINTIGRENYLKDDEFEHLESSHHAFHELSHKTMSELNRNDYEGADISYQKVIQASHDIVSRLTHLEHRMQDNKTSNIRMRAIKL</sequence>
<dbReference type="STRING" id="1867952.MTBPR1_60099"/>
<dbReference type="Proteomes" id="UP000231658">
    <property type="component" value="Unassembled WGS sequence"/>
</dbReference>
<evidence type="ECO:0000313" key="3">
    <source>
        <dbReference type="Proteomes" id="UP000231658"/>
    </source>
</evidence>
<dbReference type="RefSeq" id="WP_069189605.1">
    <property type="nucleotide sequence ID" value="NZ_FLYE01000045.1"/>
</dbReference>
<dbReference type="Pfam" id="PF13682">
    <property type="entry name" value="CZB"/>
    <property type="match status" value="2"/>
</dbReference>
<reference evidence="2 3" key="1">
    <citation type="submission" date="2016-07" db="EMBL/GenBank/DDBJ databases">
        <authorList>
            <person name="Lefevre C.T."/>
        </authorList>
    </citation>
    <scope>NUCLEOTIDE SEQUENCE [LARGE SCALE GENOMIC DNA]</scope>
    <source>
        <strain evidence="2">PR1</strain>
    </source>
</reference>
<dbReference type="AlphaFoldDB" id="A0A1C3RJZ0"/>
<gene>
    <name evidence="2" type="ORF">MTBPR1_60099</name>
</gene>